<dbReference type="SMART" id="SM00421">
    <property type="entry name" value="HTH_LUXR"/>
    <property type="match status" value="1"/>
</dbReference>
<dbReference type="SMART" id="SM00448">
    <property type="entry name" value="REC"/>
    <property type="match status" value="1"/>
</dbReference>
<proteinExistence type="predicted"/>
<dbReference type="Gene3D" id="1.10.10.10">
    <property type="entry name" value="Winged helix-like DNA-binding domain superfamily/Winged helix DNA-binding domain"/>
    <property type="match status" value="1"/>
</dbReference>
<dbReference type="InterPro" id="IPR036388">
    <property type="entry name" value="WH-like_DNA-bd_sf"/>
</dbReference>
<evidence type="ECO:0000313" key="9">
    <source>
        <dbReference type="EMBL" id="ANY75055.1"/>
    </source>
</evidence>
<protein>
    <submittedName>
        <fullName evidence="9">DNA-binding response regulator</fullName>
    </submittedName>
</protein>
<evidence type="ECO:0000256" key="3">
    <source>
        <dbReference type="ARBA" id="ARBA00023015"/>
    </source>
</evidence>
<dbReference type="InterPro" id="IPR011006">
    <property type="entry name" value="CheY-like_superfamily"/>
</dbReference>
<organism evidence="9">
    <name type="scientific">Paenibacillus ihbetae</name>
    <dbReference type="NCBI Taxonomy" id="1870820"/>
    <lineage>
        <taxon>Bacteria</taxon>
        <taxon>Bacillati</taxon>
        <taxon>Bacillota</taxon>
        <taxon>Bacilli</taxon>
        <taxon>Bacillales</taxon>
        <taxon>Paenibacillaceae</taxon>
        <taxon>Paenibacillus</taxon>
    </lineage>
</organism>
<keyword evidence="5" id="KW-0804">Transcription</keyword>
<dbReference type="InterPro" id="IPR039420">
    <property type="entry name" value="WalR-like"/>
</dbReference>
<dbReference type="Pfam" id="PF00072">
    <property type="entry name" value="Response_reg"/>
    <property type="match status" value="1"/>
</dbReference>
<dbReference type="Proteomes" id="UP000189059">
    <property type="component" value="Unassembled WGS sequence"/>
</dbReference>
<dbReference type="EMBL" id="CP016809">
    <property type="protein sequence ID" value="ANY75055.1"/>
    <property type="molecule type" value="Genomic_DNA"/>
</dbReference>
<accession>A0A1B2E501</accession>
<dbReference type="GO" id="GO:0003677">
    <property type="term" value="F:DNA binding"/>
    <property type="evidence" value="ECO:0007669"/>
    <property type="project" value="UniProtKB-KW"/>
</dbReference>
<evidence type="ECO:0000256" key="4">
    <source>
        <dbReference type="ARBA" id="ARBA00023125"/>
    </source>
</evidence>
<dbReference type="InterPro" id="IPR016032">
    <property type="entry name" value="Sig_transdc_resp-reg_C-effctor"/>
</dbReference>
<sequence>MRILLIDDHALFAKSLEIALEGAPEIERLWTLADVKRAAWEIRENRPDLVLVDVNLSNISDEDGLMLAKRIVQDIPGTAVVILTGYDLPVYRFEAQKIGAKGFINKNIEPDKLLTILQQIHVGHSYFPSSGDGIEYIEELTDSERTILQWLSDGYKRKEIADRLHISERTVSNHLQHIFDKLDVTSSLEAVSKGTKLGYVKPGYK</sequence>
<dbReference type="Pfam" id="PF00196">
    <property type="entry name" value="GerE"/>
    <property type="match status" value="1"/>
</dbReference>
<dbReference type="InterPro" id="IPR058245">
    <property type="entry name" value="NreC/VraR/RcsB-like_REC"/>
</dbReference>
<name>A0A1B2E501_9BACL</name>
<gene>
    <name evidence="10" type="ORF">BBD40_13470</name>
    <name evidence="9" type="ORF">BBD41_22170</name>
</gene>
<dbReference type="CDD" id="cd17535">
    <property type="entry name" value="REC_NarL-like"/>
    <property type="match status" value="1"/>
</dbReference>
<keyword evidence="3" id="KW-0805">Transcription regulation</keyword>
<dbReference type="EMBL" id="MRVI01000001">
    <property type="protein sequence ID" value="OOC62781.1"/>
    <property type="molecule type" value="Genomic_DNA"/>
</dbReference>
<evidence type="ECO:0000256" key="6">
    <source>
        <dbReference type="PROSITE-ProRule" id="PRU00169"/>
    </source>
</evidence>
<dbReference type="GO" id="GO:0006355">
    <property type="term" value="P:regulation of DNA-templated transcription"/>
    <property type="evidence" value="ECO:0007669"/>
    <property type="project" value="InterPro"/>
</dbReference>
<dbReference type="KEGG" id="pib:BBD41_22170"/>
<dbReference type="Gene3D" id="3.40.50.2300">
    <property type="match status" value="1"/>
</dbReference>
<dbReference type="OrthoDB" id="188043at2"/>
<dbReference type="RefSeq" id="WP_077567546.1">
    <property type="nucleotide sequence ID" value="NZ_CP016809.1"/>
</dbReference>
<dbReference type="InterPro" id="IPR000792">
    <property type="entry name" value="Tscrpt_reg_LuxR_C"/>
</dbReference>
<feature type="domain" description="HTH luxR-type" evidence="7">
    <location>
        <begin position="133"/>
        <end position="198"/>
    </location>
</feature>
<evidence type="ECO:0000256" key="5">
    <source>
        <dbReference type="ARBA" id="ARBA00023163"/>
    </source>
</evidence>
<dbReference type="AlphaFoldDB" id="A0A1B2E501"/>
<evidence type="ECO:0000313" key="11">
    <source>
        <dbReference type="Proteomes" id="UP000189059"/>
    </source>
</evidence>
<evidence type="ECO:0000256" key="1">
    <source>
        <dbReference type="ARBA" id="ARBA00022553"/>
    </source>
</evidence>
<feature type="domain" description="Response regulatory" evidence="8">
    <location>
        <begin position="2"/>
        <end position="121"/>
    </location>
</feature>
<dbReference type="GO" id="GO:0000160">
    <property type="term" value="P:phosphorelay signal transduction system"/>
    <property type="evidence" value="ECO:0007669"/>
    <property type="project" value="UniProtKB-KW"/>
</dbReference>
<dbReference type="SUPFAM" id="SSF46894">
    <property type="entry name" value="C-terminal effector domain of the bipartite response regulators"/>
    <property type="match status" value="1"/>
</dbReference>
<dbReference type="PRINTS" id="PR00038">
    <property type="entry name" value="HTHLUXR"/>
</dbReference>
<keyword evidence="1 6" id="KW-0597">Phosphoprotein</keyword>
<keyword evidence="11" id="KW-1185">Reference proteome</keyword>
<dbReference type="SUPFAM" id="SSF52172">
    <property type="entry name" value="CheY-like"/>
    <property type="match status" value="1"/>
</dbReference>
<dbReference type="PROSITE" id="PS50110">
    <property type="entry name" value="RESPONSE_REGULATORY"/>
    <property type="match status" value="1"/>
</dbReference>
<evidence type="ECO:0000259" key="7">
    <source>
        <dbReference type="PROSITE" id="PS50043"/>
    </source>
</evidence>
<evidence type="ECO:0000259" key="8">
    <source>
        <dbReference type="PROSITE" id="PS50110"/>
    </source>
</evidence>
<reference evidence="10 11" key="2">
    <citation type="submission" date="2016-12" db="EMBL/GenBank/DDBJ databases">
        <title>Genome sequencing and description of Paenibacillus sp. nov. from high altitude lake in the Indian Trans- Himalayas.</title>
        <authorList>
            <person name="Kiran S."/>
            <person name="Swarnkar M.K."/>
            <person name="Rana A."/>
            <person name="Tewari R."/>
            <person name="Gulati A."/>
        </authorList>
    </citation>
    <scope>NUCLEOTIDE SEQUENCE [LARGE SCALE GENOMIC DNA]</scope>
    <source>
        <strain evidence="10 11">IHBB 9951</strain>
    </source>
</reference>
<evidence type="ECO:0000313" key="10">
    <source>
        <dbReference type="EMBL" id="OOC62781.1"/>
    </source>
</evidence>
<dbReference type="CDD" id="cd06170">
    <property type="entry name" value="LuxR_C_like"/>
    <property type="match status" value="1"/>
</dbReference>
<keyword evidence="4 9" id="KW-0238">DNA-binding</keyword>
<keyword evidence="2" id="KW-0902">Two-component regulatory system</keyword>
<reference evidence="9" key="1">
    <citation type="submission" date="2016-08" db="EMBL/GenBank/DDBJ databases">
        <title>Complete Genome Seqeunce of Paenibacillus sp. nov. IHBB 9852 from high altitute lake of Indian trans-Himalayas.</title>
        <authorList>
            <person name="Kiran S."/>
            <person name="Swarnkar M.K."/>
            <person name="Rana A."/>
            <person name="Tewari R."/>
            <person name="Gulati A."/>
        </authorList>
    </citation>
    <scope>NUCLEOTIDE SEQUENCE [LARGE SCALE GENOMIC DNA]</scope>
    <source>
        <strain evidence="9">IHBB 9852</strain>
    </source>
</reference>
<dbReference type="PANTHER" id="PTHR43214">
    <property type="entry name" value="TWO-COMPONENT RESPONSE REGULATOR"/>
    <property type="match status" value="1"/>
</dbReference>
<dbReference type="PROSITE" id="PS50043">
    <property type="entry name" value="HTH_LUXR_2"/>
    <property type="match status" value="1"/>
</dbReference>
<evidence type="ECO:0000256" key="2">
    <source>
        <dbReference type="ARBA" id="ARBA00023012"/>
    </source>
</evidence>
<feature type="modified residue" description="4-aspartylphosphate" evidence="6">
    <location>
        <position position="53"/>
    </location>
</feature>
<dbReference type="InterPro" id="IPR001789">
    <property type="entry name" value="Sig_transdc_resp-reg_receiver"/>
</dbReference>